<accession>A0ABV5XF03</accession>
<reference evidence="1 2" key="1">
    <citation type="submission" date="2024-09" db="EMBL/GenBank/DDBJ databases">
        <authorList>
            <person name="Sun Q."/>
            <person name="Mori K."/>
        </authorList>
    </citation>
    <scope>NUCLEOTIDE SEQUENCE [LARGE SCALE GENOMIC DNA]</scope>
    <source>
        <strain evidence="1 2">JCM 11411</strain>
    </source>
</reference>
<dbReference type="Gene3D" id="2.60.40.10">
    <property type="entry name" value="Immunoglobulins"/>
    <property type="match status" value="2"/>
</dbReference>
<keyword evidence="2" id="KW-1185">Reference proteome</keyword>
<proteinExistence type="predicted"/>
<organism evidence="1 2">
    <name type="scientific">Rhodococcus baikonurensis</name>
    <dbReference type="NCBI Taxonomy" id="172041"/>
    <lineage>
        <taxon>Bacteria</taxon>
        <taxon>Bacillati</taxon>
        <taxon>Actinomycetota</taxon>
        <taxon>Actinomycetes</taxon>
        <taxon>Mycobacteriales</taxon>
        <taxon>Nocardiaceae</taxon>
        <taxon>Rhodococcus</taxon>
        <taxon>Rhodococcus erythropolis group</taxon>
    </lineage>
</organism>
<dbReference type="RefSeq" id="WP_378374787.1">
    <property type="nucleotide sequence ID" value="NZ_JBHMAS010000025.1"/>
</dbReference>
<dbReference type="EMBL" id="JBHMAS010000025">
    <property type="protein sequence ID" value="MFB9780693.1"/>
    <property type="molecule type" value="Genomic_DNA"/>
</dbReference>
<gene>
    <name evidence="1" type="ORF">ACFFQ6_13420</name>
</gene>
<comment type="caution">
    <text evidence="1">The sequence shown here is derived from an EMBL/GenBank/DDBJ whole genome shotgun (WGS) entry which is preliminary data.</text>
</comment>
<dbReference type="Proteomes" id="UP001589587">
    <property type="component" value="Unassembled WGS sequence"/>
</dbReference>
<dbReference type="InterPro" id="IPR013783">
    <property type="entry name" value="Ig-like_fold"/>
</dbReference>
<dbReference type="PROSITE" id="PS51318">
    <property type="entry name" value="TAT"/>
    <property type="match status" value="1"/>
</dbReference>
<evidence type="ECO:0000313" key="1">
    <source>
        <dbReference type="EMBL" id="MFB9780693.1"/>
    </source>
</evidence>
<protein>
    <submittedName>
        <fullName evidence="1">Uncharacterized protein</fullName>
    </submittedName>
</protein>
<dbReference type="InterPro" id="IPR006311">
    <property type="entry name" value="TAT_signal"/>
</dbReference>
<evidence type="ECO:0000313" key="2">
    <source>
        <dbReference type="Proteomes" id="UP001589587"/>
    </source>
</evidence>
<name>A0ABV5XF03_9NOCA</name>
<sequence>MTTPDPRRRTRRGRIATALLVAAGIALTGGVGVASADTAISYHAQFCSDAKDGNTLAFQVNDGKPSDWPSGDAPEDTWHGEWMSNVRFDTWVDDIRTPYGMGMWCYTVVRSDLVEGNWIRLSEWNPAGSTATRLTEVVKVDGVVFERPAGGQGWAAASSRCCSRTYEVLRAPTIPTLVSPGFADPTPVVVTGTVGTSLSRSFTATGTPTPVVTVVDPAKLPPGTVFAKDPVTGVPTLSGTPTTPGAFDFTLTASNGVGTPTTLDVTTTVSPAPVAPVFADTAPVTLTGTVGTSLSRSFTATGTPTPVVTVVDPAKLPPGTVFAKDPVTGVPTLSGTPTAVGSYKFRLAADNGIGAPVYLELTVMVESSPAGSLGSLGSIFGS</sequence>